<evidence type="ECO:0000313" key="2">
    <source>
        <dbReference type="Proteomes" id="UP000241346"/>
    </source>
</evidence>
<proteinExistence type="predicted"/>
<protein>
    <submittedName>
        <fullName evidence="1">Uncharacterized protein</fullName>
    </submittedName>
</protein>
<gene>
    <name evidence="1" type="ORF">C9J01_11895</name>
</gene>
<evidence type="ECO:0000313" key="1">
    <source>
        <dbReference type="EMBL" id="PSW13523.1"/>
    </source>
</evidence>
<sequence length="84" mass="9649">MKILTLEIIFSQKHKCTQYNHLINKFPDSLSHFAAILFLSRSHPVLEVFTKLYLGSQSFNGTLTEFEIVDKSIIDELSSDFRVG</sequence>
<name>A0A2T3NG24_9GAMM</name>
<accession>A0A2T3NG24</accession>
<dbReference type="Proteomes" id="UP000241346">
    <property type="component" value="Unassembled WGS sequence"/>
</dbReference>
<dbReference type="EMBL" id="PYMB01000003">
    <property type="protein sequence ID" value="PSW13523.1"/>
    <property type="molecule type" value="Genomic_DNA"/>
</dbReference>
<dbReference type="AlphaFoldDB" id="A0A2T3NG24"/>
<comment type="caution">
    <text evidence="1">The sequence shown here is derived from an EMBL/GenBank/DDBJ whole genome shotgun (WGS) entry which is preliminary data.</text>
</comment>
<organism evidence="1 2">
    <name type="scientific">Photobacterium rosenbergii</name>
    <dbReference type="NCBI Taxonomy" id="294936"/>
    <lineage>
        <taxon>Bacteria</taxon>
        <taxon>Pseudomonadati</taxon>
        <taxon>Pseudomonadota</taxon>
        <taxon>Gammaproteobacteria</taxon>
        <taxon>Vibrionales</taxon>
        <taxon>Vibrionaceae</taxon>
        <taxon>Photobacterium</taxon>
    </lineage>
</organism>
<reference evidence="1 2" key="1">
    <citation type="submission" date="2018-03" db="EMBL/GenBank/DDBJ databases">
        <title>Whole genome sequencing of Histamine producing bacteria.</title>
        <authorList>
            <person name="Butler K."/>
        </authorList>
    </citation>
    <scope>NUCLEOTIDE SEQUENCE [LARGE SCALE GENOMIC DNA]</scope>
    <source>
        <strain evidence="1 2">DSM 19138</strain>
    </source>
</reference>